<evidence type="ECO:0000256" key="1">
    <source>
        <dbReference type="ARBA" id="ARBA00004141"/>
    </source>
</evidence>
<dbReference type="PATRIC" id="fig|1423715.3.peg.2535"/>
<keyword evidence="2 5" id="KW-0812">Transmembrane</keyword>
<evidence type="ECO:0000313" key="8">
    <source>
        <dbReference type="Proteomes" id="UP000051955"/>
    </source>
</evidence>
<dbReference type="STRING" id="1423715.FD25_GL002457"/>
<sequence length="347" mass="37134">MAIYDLMQLSPGVLRQKIREAPNRPTKWRLLGALVLRDGLLLGFAIAYIASFTLLFGAASSYIGVASFCILLSARFVNYTYNVRASLSALAVVLGLMWGNSVLLPRLGVWGAGVVNLLSLLVILRLTTAAPIMGNGGVYTFGYVLVTGVPPVGAAAVTGTGLATLVAYLCCAAVFWKHHRHADAHQALWPVVKPPRLTDAIWRWQLRLALGVTVALMLGQALHHQRAMWLGFACMSVLLPQTTQLRGRAVLRFSGVVIGSLVFALGAAWLPVAAVALLAPMAGFWLGLTPSYFWASILNCFGALSIVHTSLGGPAAAGLRIMNNGLGILIAILVAGLGNWFWHRRTT</sequence>
<dbReference type="Pfam" id="PF13515">
    <property type="entry name" value="FUSC_2"/>
    <property type="match status" value="1"/>
</dbReference>
<keyword evidence="3 5" id="KW-1133">Transmembrane helix</keyword>
<accession>A0A0R1LJ62</accession>
<proteinExistence type="predicted"/>
<feature type="domain" description="Integral membrane bound transporter" evidence="6">
    <location>
        <begin position="214"/>
        <end position="334"/>
    </location>
</feature>
<evidence type="ECO:0000256" key="2">
    <source>
        <dbReference type="ARBA" id="ARBA00022692"/>
    </source>
</evidence>
<evidence type="ECO:0000259" key="6">
    <source>
        <dbReference type="Pfam" id="PF13515"/>
    </source>
</evidence>
<keyword evidence="8" id="KW-1185">Reference proteome</keyword>
<feature type="transmembrane region" description="Helical" evidence="5">
    <location>
        <begin position="129"/>
        <end position="146"/>
    </location>
</feature>
<feature type="transmembrane region" description="Helical" evidence="5">
    <location>
        <begin position="257"/>
        <end position="286"/>
    </location>
</feature>
<protein>
    <recommendedName>
        <fullName evidence="6">Integral membrane bound transporter domain-containing protein</fullName>
    </recommendedName>
</protein>
<dbReference type="AlphaFoldDB" id="A0A0R1LJ62"/>
<feature type="transmembrane region" description="Helical" evidence="5">
    <location>
        <begin position="323"/>
        <end position="342"/>
    </location>
</feature>
<reference evidence="7 8" key="1">
    <citation type="journal article" date="2015" name="Genome Announc.">
        <title>Expanding the biotechnology potential of lactobacilli through comparative genomics of 213 strains and associated genera.</title>
        <authorList>
            <person name="Sun Z."/>
            <person name="Harris H.M."/>
            <person name="McCann A."/>
            <person name="Guo C."/>
            <person name="Argimon S."/>
            <person name="Zhang W."/>
            <person name="Yang X."/>
            <person name="Jeffery I.B."/>
            <person name="Cooney J.C."/>
            <person name="Kagawa T.F."/>
            <person name="Liu W."/>
            <person name="Song Y."/>
            <person name="Salvetti E."/>
            <person name="Wrobel A."/>
            <person name="Rasinkangas P."/>
            <person name="Parkhill J."/>
            <person name="Rea M.C."/>
            <person name="O'Sullivan O."/>
            <person name="Ritari J."/>
            <person name="Douillard F.P."/>
            <person name="Paul Ross R."/>
            <person name="Yang R."/>
            <person name="Briner A.E."/>
            <person name="Felis G.E."/>
            <person name="de Vos W.M."/>
            <person name="Barrangou R."/>
            <person name="Klaenhammer T.R."/>
            <person name="Caufield P.W."/>
            <person name="Cui Y."/>
            <person name="Zhang H."/>
            <person name="O'Toole P.W."/>
        </authorList>
    </citation>
    <scope>NUCLEOTIDE SEQUENCE [LARGE SCALE GENOMIC DNA]</scope>
    <source>
        <strain evidence="7 8">DSM 19394</strain>
    </source>
</reference>
<dbReference type="RefSeq" id="WP_057801312.1">
    <property type="nucleotide sequence ID" value="NZ_AZDV01000005.1"/>
</dbReference>
<feature type="transmembrane region" description="Helical" evidence="5">
    <location>
        <begin position="292"/>
        <end position="311"/>
    </location>
</feature>
<dbReference type="GO" id="GO:0016020">
    <property type="term" value="C:membrane"/>
    <property type="evidence" value="ECO:0007669"/>
    <property type="project" value="UniProtKB-SubCell"/>
</dbReference>
<dbReference type="OrthoDB" id="3251843at2"/>
<evidence type="ECO:0000256" key="3">
    <source>
        <dbReference type="ARBA" id="ARBA00022989"/>
    </source>
</evidence>
<feature type="transmembrane region" description="Helical" evidence="5">
    <location>
        <begin position="107"/>
        <end position="124"/>
    </location>
</feature>
<dbReference type="EMBL" id="AZDV01000005">
    <property type="protein sequence ID" value="KRK95996.1"/>
    <property type="molecule type" value="Genomic_DNA"/>
</dbReference>
<feature type="transmembrane region" description="Helical" evidence="5">
    <location>
        <begin position="204"/>
        <end position="222"/>
    </location>
</feature>
<feature type="transmembrane region" description="Helical" evidence="5">
    <location>
        <begin position="81"/>
        <end position="101"/>
    </location>
</feature>
<evidence type="ECO:0000256" key="5">
    <source>
        <dbReference type="SAM" id="Phobius"/>
    </source>
</evidence>
<comment type="caution">
    <text evidence="7">The sequence shown here is derived from an EMBL/GenBank/DDBJ whole genome shotgun (WGS) entry which is preliminary data.</text>
</comment>
<evidence type="ECO:0000256" key="4">
    <source>
        <dbReference type="ARBA" id="ARBA00023136"/>
    </source>
</evidence>
<dbReference type="InterPro" id="IPR049453">
    <property type="entry name" value="Memb_transporter_dom"/>
</dbReference>
<organism evidence="7 8">
    <name type="scientific">Levilactobacillus acidifarinae DSM 19394 = JCM 15949</name>
    <dbReference type="NCBI Taxonomy" id="1423715"/>
    <lineage>
        <taxon>Bacteria</taxon>
        <taxon>Bacillati</taxon>
        <taxon>Bacillota</taxon>
        <taxon>Bacilli</taxon>
        <taxon>Lactobacillales</taxon>
        <taxon>Lactobacillaceae</taxon>
        <taxon>Levilactobacillus</taxon>
    </lineage>
</organism>
<feature type="transmembrane region" description="Helical" evidence="5">
    <location>
        <begin position="152"/>
        <end position="176"/>
    </location>
</feature>
<comment type="subcellular location">
    <subcellularLocation>
        <location evidence="1">Membrane</location>
        <topology evidence="1">Multi-pass membrane protein</topology>
    </subcellularLocation>
</comment>
<dbReference type="Proteomes" id="UP000051955">
    <property type="component" value="Unassembled WGS sequence"/>
</dbReference>
<gene>
    <name evidence="7" type="ORF">FD25_GL002457</name>
</gene>
<keyword evidence="4 5" id="KW-0472">Membrane</keyword>
<name>A0A0R1LJ62_9LACO</name>
<evidence type="ECO:0000313" key="7">
    <source>
        <dbReference type="EMBL" id="KRK95996.1"/>
    </source>
</evidence>